<dbReference type="SMART" id="SM00952">
    <property type="entry name" value="RAP"/>
    <property type="match status" value="1"/>
</dbReference>
<feature type="region of interest" description="Disordered" evidence="1">
    <location>
        <begin position="567"/>
        <end position="595"/>
    </location>
</feature>
<dbReference type="EMBL" id="OB662492">
    <property type="protein sequence ID" value="CAD7230145.1"/>
    <property type="molecule type" value="Genomic_DNA"/>
</dbReference>
<gene>
    <name evidence="2" type="ORF">CTOB1V02_LOCUS8008</name>
</gene>
<proteinExistence type="predicted"/>
<feature type="compositionally biased region" description="Polar residues" evidence="1">
    <location>
        <begin position="80"/>
        <end position="93"/>
    </location>
</feature>
<dbReference type="OrthoDB" id="6501018at2759"/>
<dbReference type="InterPro" id="IPR013584">
    <property type="entry name" value="RAP"/>
</dbReference>
<protein>
    <submittedName>
        <fullName evidence="2">Uncharacterized protein</fullName>
    </submittedName>
</protein>
<feature type="region of interest" description="Disordered" evidence="1">
    <location>
        <begin position="73"/>
        <end position="121"/>
    </location>
</feature>
<reference evidence="2" key="1">
    <citation type="submission" date="2020-11" db="EMBL/GenBank/DDBJ databases">
        <authorList>
            <person name="Tran Van P."/>
        </authorList>
    </citation>
    <scope>NUCLEOTIDE SEQUENCE</scope>
</reference>
<sequence length="723" mass="79845">MNACCPFPQVVMSLARFPRCFVPSLFPSLTPAVSQRGPLNRRQSPLLCLPPQTSYHLTSVGFSLKPDHGLKNVTPAVNKDATNASTESSTTQEKSGRQSEGIDFTTTEGSDTSRKERPADPKIGAASTLEALLSLVAEQRNDVYQCSLILSKIRSIVRSEEQRRDVLADPRFNHLIESIDSQTSKLSMNNVFSCMTCLRSLGVNVNAHVILALQHDLLWRIRRCSFPFVLMILQHQCSRMKTADEKSSMDDTLLKEAANNIQRRWIEITSLKEVLSLLHHHDMFGVEFLERVEDRAVEVTSEATAALLSKTIIALANAGRRPAPLLRSLTYYLNKSNLRELTLRQLADLLSALYRIHFPDQLLLDGIAQELSGDRVQPHVVPGAADIPKAPGMVDSSVESTSKGMSRSILRSVITTLGLLKWRKTDVVDSLVSWLQVHADETSGQEWISVLLTCAAIDYYPPQIEALLQTHLFPVLDWSQLTNYMRVELTWALAALDKCNDELLLASLEPSVVSSIQGPGPRSKLLTLYQLAKTRELELRGVLEVLLPQLSDTAPFNPPLLVVGSEGATASTSTSPVPEPPTTPKKAVIASASPRSQRSILSKNVRDALATFVSRKNCLRENVTTPLGVPVDAEFFVDHEAKPVPLATAGQVTDKKRVAVVVQDFKELCLHSIHPHGATVLNVRLLRAMGYTVLAVPHLEFGIKDKPIVKVQYLSRKLKEVCG</sequence>
<dbReference type="AlphaFoldDB" id="A0A7R8WEG9"/>
<evidence type="ECO:0000313" key="2">
    <source>
        <dbReference type="EMBL" id="CAD7230145.1"/>
    </source>
</evidence>
<accession>A0A7R8WEG9</accession>
<evidence type="ECO:0000256" key="1">
    <source>
        <dbReference type="SAM" id="MobiDB-lite"/>
    </source>
</evidence>
<organism evidence="2">
    <name type="scientific">Cyprideis torosa</name>
    <dbReference type="NCBI Taxonomy" id="163714"/>
    <lineage>
        <taxon>Eukaryota</taxon>
        <taxon>Metazoa</taxon>
        <taxon>Ecdysozoa</taxon>
        <taxon>Arthropoda</taxon>
        <taxon>Crustacea</taxon>
        <taxon>Oligostraca</taxon>
        <taxon>Ostracoda</taxon>
        <taxon>Podocopa</taxon>
        <taxon>Podocopida</taxon>
        <taxon>Cytherocopina</taxon>
        <taxon>Cytheroidea</taxon>
        <taxon>Cytherideidae</taxon>
        <taxon>Cyprideis</taxon>
    </lineage>
</organism>
<name>A0A7R8WEG9_9CRUS</name>
<feature type="compositionally biased region" description="Basic and acidic residues" evidence="1">
    <location>
        <begin position="111"/>
        <end position="120"/>
    </location>
</feature>